<comment type="similarity">
    <text evidence="1">Belongs to the glycosyl hydrolase 18 family. Chitinase class V subfamily.</text>
</comment>
<dbReference type="InterPro" id="IPR001223">
    <property type="entry name" value="Glyco_hydro18_cat"/>
</dbReference>
<evidence type="ECO:0000256" key="5">
    <source>
        <dbReference type="ARBA" id="ARBA00023295"/>
    </source>
</evidence>
<dbReference type="Pfam" id="PF00704">
    <property type="entry name" value="Glyco_hydro_18"/>
    <property type="match status" value="2"/>
</dbReference>
<dbReference type="PANTHER" id="PTHR11177:SF383">
    <property type="entry name" value="GLYCOSYL HYDROLASE FAMILY PROTEIN WITH CHITINASE INSERTION DOMAIN-CONTAINING PROTEIN"/>
    <property type="match status" value="1"/>
</dbReference>
<dbReference type="Gene3D" id="3.10.50.10">
    <property type="match status" value="1"/>
</dbReference>
<reference evidence="7 8" key="1">
    <citation type="submission" date="2024-02" db="EMBL/GenBank/DDBJ databases">
        <authorList>
            <person name="Vignale AGUSTIN F."/>
            <person name="Sosa J E."/>
            <person name="Modenutti C."/>
        </authorList>
    </citation>
    <scope>NUCLEOTIDE SEQUENCE [LARGE SCALE GENOMIC DNA]</scope>
</reference>
<dbReference type="InterPro" id="IPR050314">
    <property type="entry name" value="Glycosyl_Hydrlase_18"/>
</dbReference>
<dbReference type="Gene3D" id="3.20.20.80">
    <property type="entry name" value="Glycosidases"/>
    <property type="match status" value="2"/>
</dbReference>
<sequence>SSSNNAQFSQFTKTVQLKNPSVQTLLSIGGGNSDKAAFASMASNSASQKTFIDPSINWARSYAEAKNSGKPPLILTAAVSFAPTVDGLNYPIQSISSGLNWINVMAYDFFDPTISKFTNSHAALYDSIGQVSASYGIGAWIQAGITAKKLVLGMPFYGYSRRLVNANNHGVLAPANGLVGSDMGAITYHQIKAFITQNKATTVYNATIVSDYCYAGTTWIGYDDKQITSTKVSYAKQKGLLGYFAWRVAADYNWGLSQQGLCEFFHTIL</sequence>
<feature type="non-terminal residue" evidence="7">
    <location>
        <position position="1"/>
    </location>
</feature>
<keyword evidence="5" id="KW-0326">Glycosidase</keyword>
<comment type="caution">
    <text evidence="7">The sequence shown here is derived from an EMBL/GenBank/DDBJ whole genome shotgun (WGS) entry which is preliminary data.</text>
</comment>
<keyword evidence="3" id="KW-0378">Hydrolase</keyword>
<keyword evidence="8" id="KW-1185">Reference proteome</keyword>
<dbReference type="InterPro" id="IPR017853">
    <property type="entry name" value="GH"/>
</dbReference>
<dbReference type="PANTHER" id="PTHR11177">
    <property type="entry name" value="CHITINASE"/>
    <property type="match status" value="1"/>
</dbReference>
<evidence type="ECO:0000256" key="3">
    <source>
        <dbReference type="ARBA" id="ARBA00022801"/>
    </source>
</evidence>
<evidence type="ECO:0000256" key="4">
    <source>
        <dbReference type="ARBA" id="ARBA00023180"/>
    </source>
</evidence>
<dbReference type="Proteomes" id="UP001642360">
    <property type="component" value="Unassembled WGS sequence"/>
</dbReference>
<dbReference type="EMBL" id="CAUOFW020005169">
    <property type="protein sequence ID" value="CAK9168815.1"/>
    <property type="molecule type" value="Genomic_DNA"/>
</dbReference>
<feature type="domain" description="GH18" evidence="6">
    <location>
        <begin position="1"/>
        <end position="269"/>
    </location>
</feature>
<dbReference type="FunFam" id="3.10.50.10:FF:000003">
    <property type="entry name" value="Class V chitinase CHIT5b"/>
    <property type="match status" value="1"/>
</dbReference>
<evidence type="ECO:0000313" key="8">
    <source>
        <dbReference type="Proteomes" id="UP001642360"/>
    </source>
</evidence>
<dbReference type="PROSITE" id="PS51910">
    <property type="entry name" value="GH18_2"/>
    <property type="match status" value="1"/>
</dbReference>
<protein>
    <recommendedName>
        <fullName evidence="6">GH18 domain-containing protein</fullName>
    </recommendedName>
</protein>
<accession>A0ABC8TH95</accession>
<dbReference type="AlphaFoldDB" id="A0ABC8TH95"/>
<gene>
    <name evidence="7" type="ORF">ILEXP_LOCUS38231</name>
</gene>
<dbReference type="InterPro" id="IPR029070">
    <property type="entry name" value="Chitinase_insertion_sf"/>
</dbReference>
<evidence type="ECO:0000313" key="7">
    <source>
        <dbReference type="EMBL" id="CAK9168815.1"/>
    </source>
</evidence>
<evidence type="ECO:0000259" key="6">
    <source>
        <dbReference type="PROSITE" id="PS51910"/>
    </source>
</evidence>
<dbReference type="SUPFAM" id="SSF54556">
    <property type="entry name" value="Chitinase insertion domain"/>
    <property type="match status" value="1"/>
</dbReference>
<dbReference type="SMART" id="SM00636">
    <property type="entry name" value="Glyco_18"/>
    <property type="match status" value="1"/>
</dbReference>
<evidence type="ECO:0000256" key="2">
    <source>
        <dbReference type="ARBA" id="ARBA00022729"/>
    </source>
</evidence>
<proteinExistence type="inferred from homology"/>
<keyword evidence="2" id="KW-0732">Signal</keyword>
<keyword evidence="4" id="KW-0325">Glycoprotein</keyword>
<dbReference type="SUPFAM" id="SSF51445">
    <property type="entry name" value="(Trans)glycosidases"/>
    <property type="match status" value="1"/>
</dbReference>
<dbReference type="InterPro" id="IPR011583">
    <property type="entry name" value="Chitinase_II/V-like_cat"/>
</dbReference>
<organism evidence="7 8">
    <name type="scientific">Ilex paraguariensis</name>
    <name type="common">yerba mate</name>
    <dbReference type="NCBI Taxonomy" id="185542"/>
    <lineage>
        <taxon>Eukaryota</taxon>
        <taxon>Viridiplantae</taxon>
        <taxon>Streptophyta</taxon>
        <taxon>Embryophyta</taxon>
        <taxon>Tracheophyta</taxon>
        <taxon>Spermatophyta</taxon>
        <taxon>Magnoliopsida</taxon>
        <taxon>eudicotyledons</taxon>
        <taxon>Gunneridae</taxon>
        <taxon>Pentapetalae</taxon>
        <taxon>asterids</taxon>
        <taxon>campanulids</taxon>
        <taxon>Aquifoliales</taxon>
        <taxon>Aquifoliaceae</taxon>
        <taxon>Ilex</taxon>
    </lineage>
</organism>
<evidence type="ECO:0000256" key="1">
    <source>
        <dbReference type="ARBA" id="ARBA00008682"/>
    </source>
</evidence>
<dbReference type="GO" id="GO:0016798">
    <property type="term" value="F:hydrolase activity, acting on glycosyl bonds"/>
    <property type="evidence" value="ECO:0007669"/>
    <property type="project" value="UniProtKB-KW"/>
</dbReference>
<name>A0ABC8TH95_9AQUA</name>